<proteinExistence type="inferred from homology"/>
<feature type="chain" id="PRO_5035461268" description="Peptidase S1 domain-containing protein" evidence="3">
    <location>
        <begin position="24"/>
        <end position="334"/>
    </location>
</feature>
<keyword evidence="1" id="KW-1015">Disulfide bond</keyword>
<accession>A0A8K0G129</accession>
<evidence type="ECO:0000259" key="4">
    <source>
        <dbReference type="PROSITE" id="PS50240"/>
    </source>
</evidence>
<dbReference type="OrthoDB" id="6380398at2759"/>
<feature type="signal peptide" evidence="3">
    <location>
        <begin position="1"/>
        <end position="23"/>
    </location>
</feature>
<comment type="caution">
    <text evidence="5">The sequence shown here is derived from an EMBL/GenBank/DDBJ whole genome shotgun (WGS) entry which is preliminary data.</text>
</comment>
<dbReference type="Proteomes" id="UP000801492">
    <property type="component" value="Unassembled WGS sequence"/>
</dbReference>
<dbReference type="InterPro" id="IPR043504">
    <property type="entry name" value="Peptidase_S1_PA_chymotrypsin"/>
</dbReference>
<dbReference type="SUPFAM" id="SSF50494">
    <property type="entry name" value="Trypsin-like serine proteases"/>
    <property type="match status" value="1"/>
</dbReference>
<dbReference type="PANTHER" id="PTHR24256">
    <property type="entry name" value="TRYPTASE-RELATED"/>
    <property type="match status" value="1"/>
</dbReference>
<dbReference type="PRINTS" id="PR00722">
    <property type="entry name" value="CHYMOTRYPSIN"/>
</dbReference>
<dbReference type="GO" id="GO:0006508">
    <property type="term" value="P:proteolysis"/>
    <property type="evidence" value="ECO:0007669"/>
    <property type="project" value="InterPro"/>
</dbReference>
<comment type="similarity">
    <text evidence="2">Belongs to the peptidase S1 family. CLIP subfamily.</text>
</comment>
<reference evidence="5" key="1">
    <citation type="submission" date="2019-08" db="EMBL/GenBank/DDBJ databases">
        <title>The genome of the North American firefly Photinus pyralis.</title>
        <authorList>
            <consortium name="Photinus pyralis genome working group"/>
            <person name="Fallon T.R."/>
            <person name="Sander Lower S.E."/>
            <person name="Weng J.-K."/>
        </authorList>
    </citation>
    <scope>NUCLEOTIDE SEQUENCE</scope>
    <source>
        <strain evidence="5">TRF0915ILg1</strain>
        <tissue evidence="5">Whole body</tissue>
    </source>
</reference>
<dbReference type="InterPro" id="IPR001314">
    <property type="entry name" value="Peptidase_S1A"/>
</dbReference>
<name>A0A8K0G129_IGNLU</name>
<dbReference type="PROSITE" id="PS50240">
    <property type="entry name" value="TRYPSIN_DOM"/>
    <property type="match status" value="1"/>
</dbReference>
<dbReference type="PROSITE" id="PS00134">
    <property type="entry name" value="TRYPSIN_HIS"/>
    <property type="match status" value="1"/>
</dbReference>
<protein>
    <recommendedName>
        <fullName evidence="4">Peptidase S1 domain-containing protein</fullName>
    </recommendedName>
</protein>
<dbReference type="InterPro" id="IPR009003">
    <property type="entry name" value="Peptidase_S1_PA"/>
</dbReference>
<evidence type="ECO:0000313" key="6">
    <source>
        <dbReference type="Proteomes" id="UP000801492"/>
    </source>
</evidence>
<evidence type="ECO:0000313" key="5">
    <source>
        <dbReference type="EMBL" id="KAF2882166.1"/>
    </source>
</evidence>
<organism evidence="5 6">
    <name type="scientific">Ignelater luminosus</name>
    <name type="common">Cucubano</name>
    <name type="synonym">Pyrophorus luminosus</name>
    <dbReference type="NCBI Taxonomy" id="2038154"/>
    <lineage>
        <taxon>Eukaryota</taxon>
        <taxon>Metazoa</taxon>
        <taxon>Ecdysozoa</taxon>
        <taxon>Arthropoda</taxon>
        <taxon>Hexapoda</taxon>
        <taxon>Insecta</taxon>
        <taxon>Pterygota</taxon>
        <taxon>Neoptera</taxon>
        <taxon>Endopterygota</taxon>
        <taxon>Coleoptera</taxon>
        <taxon>Polyphaga</taxon>
        <taxon>Elateriformia</taxon>
        <taxon>Elateroidea</taxon>
        <taxon>Elateridae</taxon>
        <taxon>Agrypninae</taxon>
        <taxon>Pyrophorini</taxon>
        <taxon>Ignelater</taxon>
    </lineage>
</organism>
<dbReference type="EMBL" id="VTPC01090647">
    <property type="protein sequence ID" value="KAF2882166.1"/>
    <property type="molecule type" value="Genomic_DNA"/>
</dbReference>
<dbReference type="Pfam" id="PF00089">
    <property type="entry name" value="Trypsin"/>
    <property type="match status" value="1"/>
</dbReference>
<dbReference type="SMART" id="SM00020">
    <property type="entry name" value="Tryp_SPc"/>
    <property type="match status" value="1"/>
</dbReference>
<dbReference type="InterPro" id="IPR001254">
    <property type="entry name" value="Trypsin_dom"/>
</dbReference>
<dbReference type="InterPro" id="IPR018114">
    <property type="entry name" value="TRYPSIN_HIS"/>
</dbReference>
<dbReference type="AlphaFoldDB" id="A0A8K0G129"/>
<dbReference type="InterPro" id="IPR051487">
    <property type="entry name" value="Ser/Thr_Proteases_Immune/Dev"/>
</dbReference>
<sequence>MESVIKKLFYLVLVSLLTNYVSGKADRIPGGKSFAAGEFPYFVQIVTILLDDNGNIEAGSCGGSLIHPQWVLTAAHCFKTDRMIPPENFKNGSVRAYMGTESIILLHLNDTTLTFQFIQEAYIHDDYAYEHLDDSEDIINDVAVALLKKPFVLNKYINIIRLPDSNAKVCPLGVVIGQMIDYHGVTGKTLNYAHMHSKTEEELSEAPHFPRATSFYTETEFYKGSLIEPDAGGPFVCFDELGPIQHGILSSTYNTTTTSIDEYEMATAHLWFIKKYVPMNLHHTKLRSRNIQKHHSRDPQTTSIAIWRKSSHIIWCITVILYREYVLLYKSDLE</sequence>
<keyword evidence="3" id="KW-0732">Signal</keyword>
<evidence type="ECO:0000256" key="2">
    <source>
        <dbReference type="ARBA" id="ARBA00024195"/>
    </source>
</evidence>
<evidence type="ECO:0000256" key="1">
    <source>
        <dbReference type="ARBA" id="ARBA00023157"/>
    </source>
</evidence>
<dbReference type="Gene3D" id="2.40.10.10">
    <property type="entry name" value="Trypsin-like serine proteases"/>
    <property type="match status" value="1"/>
</dbReference>
<evidence type="ECO:0000256" key="3">
    <source>
        <dbReference type="SAM" id="SignalP"/>
    </source>
</evidence>
<dbReference type="GO" id="GO:0004252">
    <property type="term" value="F:serine-type endopeptidase activity"/>
    <property type="evidence" value="ECO:0007669"/>
    <property type="project" value="InterPro"/>
</dbReference>
<keyword evidence="6" id="KW-1185">Reference proteome</keyword>
<gene>
    <name evidence="5" type="ORF">ILUMI_23992</name>
</gene>
<feature type="domain" description="Peptidase S1" evidence="4">
    <location>
        <begin position="28"/>
        <end position="277"/>
    </location>
</feature>